<dbReference type="InterPro" id="IPR000330">
    <property type="entry name" value="SNF2_N"/>
</dbReference>
<protein>
    <recommendedName>
        <fullName evidence="1">Helicase ATP-binding domain-containing protein</fullName>
    </recommendedName>
</protein>
<accession>A0A7K1U022</accession>
<feature type="domain" description="Helicase ATP-binding" evidence="1">
    <location>
        <begin position="123"/>
        <end position="292"/>
    </location>
</feature>
<sequence length="563" mass="65416">MPKMSGSMVLEVLQKRLFGARLYNTDLYNSKGQRIQRLYIRYGINNHQYKTNAWFEVVNDRLTVFVQVECKNGYKSQGIQTGLAKRYKNEIEKQFYEIINNCELERRKIPLHERLKDDIPPVCDAKSLLHQAQALSFLCSMKVSALFADPGVGKSKPVINLCESRYEAGQIKKAIVFCAVSIIENWKEQLDLWWTCKGLEWKIVGTESMSCSPGAIFDAFDFVDSETQVIIDESHMVKDPFAKRSKRILYCASKTSFKVIMTGTPTEHLKDLFMQYAMLSELITRCNSYFQFEQQFLIMGGIAGDEVIGYKNLDYLMGLLEPYTLQLKMEECLNIPAKVFYEVECDLNSRQRELYEYQKESLIRIIARDEAIPLNTIFGYLTRMQQIACGFYKNSYTGEIEDLGTEKLKMLYQTGYEQGQTIFFCKYLHEVDVLIDFLGAGNCAVFTGRNRKTRNFEKELFQAQEKKYFLGTMGSGGVGLNGLQCCHRLIFFSNSFKRIQRRQCIARVERLGQQEKMGIWDMFTTAGIDTKIRKNVEKKEDLANEIRELLHDRTRFRQYIEEL</sequence>
<dbReference type="AlphaFoldDB" id="A0A7K1U022"/>
<organism evidence="2 3">
    <name type="scientific">Chitinophaga tropicalis</name>
    <dbReference type="NCBI Taxonomy" id="2683588"/>
    <lineage>
        <taxon>Bacteria</taxon>
        <taxon>Pseudomonadati</taxon>
        <taxon>Bacteroidota</taxon>
        <taxon>Chitinophagia</taxon>
        <taxon>Chitinophagales</taxon>
        <taxon>Chitinophagaceae</taxon>
        <taxon>Chitinophaga</taxon>
    </lineage>
</organism>
<dbReference type="SUPFAM" id="SSF52540">
    <property type="entry name" value="P-loop containing nucleoside triphosphate hydrolases"/>
    <property type="match status" value="2"/>
</dbReference>
<dbReference type="InterPro" id="IPR014001">
    <property type="entry name" value="Helicase_ATP-bd"/>
</dbReference>
<evidence type="ECO:0000313" key="3">
    <source>
        <dbReference type="Proteomes" id="UP000461730"/>
    </source>
</evidence>
<dbReference type="InterPro" id="IPR027417">
    <property type="entry name" value="P-loop_NTPase"/>
</dbReference>
<dbReference type="SMART" id="SM00487">
    <property type="entry name" value="DEXDc"/>
    <property type="match status" value="1"/>
</dbReference>
<dbReference type="EMBL" id="WRXN01000001">
    <property type="protein sequence ID" value="MVT07717.1"/>
    <property type="molecule type" value="Genomic_DNA"/>
</dbReference>
<dbReference type="RefSeq" id="WP_157305097.1">
    <property type="nucleotide sequence ID" value="NZ_WRXN01000001.1"/>
</dbReference>
<dbReference type="InterPro" id="IPR038718">
    <property type="entry name" value="SNF2-like_sf"/>
</dbReference>
<dbReference type="Pfam" id="PF00176">
    <property type="entry name" value="SNF2-rel_dom"/>
    <property type="match status" value="1"/>
</dbReference>
<evidence type="ECO:0000313" key="2">
    <source>
        <dbReference type="EMBL" id="MVT07717.1"/>
    </source>
</evidence>
<dbReference type="Proteomes" id="UP000461730">
    <property type="component" value="Unassembled WGS sequence"/>
</dbReference>
<proteinExistence type="predicted"/>
<comment type="caution">
    <text evidence="2">The sequence shown here is derived from an EMBL/GenBank/DDBJ whole genome shotgun (WGS) entry which is preliminary data.</text>
</comment>
<evidence type="ECO:0000259" key="1">
    <source>
        <dbReference type="SMART" id="SM00487"/>
    </source>
</evidence>
<gene>
    <name evidence="2" type="ORF">GO493_05550</name>
</gene>
<dbReference type="Gene3D" id="3.40.50.10810">
    <property type="entry name" value="Tandem AAA-ATPase domain"/>
    <property type="match status" value="1"/>
</dbReference>
<dbReference type="Gene3D" id="3.40.50.300">
    <property type="entry name" value="P-loop containing nucleotide triphosphate hydrolases"/>
    <property type="match status" value="1"/>
</dbReference>
<reference evidence="2 3" key="1">
    <citation type="submission" date="2019-12" db="EMBL/GenBank/DDBJ databases">
        <title>Chitinophaga sp. strain ysch24 (GDMCC 1.1355), whole genome shotgun sequence.</title>
        <authorList>
            <person name="Zhang X."/>
        </authorList>
    </citation>
    <scope>NUCLEOTIDE SEQUENCE [LARGE SCALE GENOMIC DNA]</scope>
    <source>
        <strain evidence="3">ysch24</strain>
    </source>
</reference>
<name>A0A7K1U022_9BACT</name>
<dbReference type="PANTHER" id="PTHR10799">
    <property type="entry name" value="SNF2/RAD54 HELICASE FAMILY"/>
    <property type="match status" value="1"/>
</dbReference>
<dbReference type="GO" id="GO:0005524">
    <property type="term" value="F:ATP binding"/>
    <property type="evidence" value="ECO:0007669"/>
    <property type="project" value="InterPro"/>
</dbReference>
<keyword evidence="3" id="KW-1185">Reference proteome</keyword>